<sequence>MPQIISATDAKNRFSEIVNRVLYSGEEFIVQKQGKPAIKIIPLDKREKNEKKIDPGTQFLLKLAKINAKNLPADLGKNHDKYAWD</sequence>
<evidence type="ECO:0000256" key="1">
    <source>
        <dbReference type="ARBA" id="ARBA00009981"/>
    </source>
</evidence>
<dbReference type="Pfam" id="PF02604">
    <property type="entry name" value="PhdYeFM_antitox"/>
    <property type="match status" value="1"/>
</dbReference>
<dbReference type="SUPFAM" id="SSF143120">
    <property type="entry name" value="YefM-like"/>
    <property type="match status" value="1"/>
</dbReference>
<comment type="caution">
    <text evidence="3">The sequence shown here is derived from an EMBL/GenBank/DDBJ whole genome shotgun (WGS) entry which is preliminary data.</text>
</comment>
<evidence type="ECO:0000313" key="4">
    <source>
        <dbReference type="Proteomes" id="UP000177871"/>
    </source>
</evidence>
<reference evidence="3 4" key="1">
    <citation type="journal article" date="2016" name="Nat. Commun.">
        <title>Thousands of microbial genomes shed light on interconnected biogeochemical processes in an aquifer system.</title>
        <authorList>
            <person name="Anantharaman K."/>
            <person name="Brown C.T."/>
            <person name="Hug L.A."/>
            <person name="Sharon I."/>
            <person name="Castelle C.J."/>
            <person name="Probst A.J."/>
            <person name="Thomas B.C."/>
            <person name="Singh A."/>
            <person name="Wilkins M.J."/>
            <person name="Karaoz U."/>
            <person name="Brodie E.L."/>
            <person name="Williams K.H."/>
            <person name="Hubbard S.S."/>
            <person name="Banfield J.F."/>
        </authorList>
    </citation>
    <scope>NUCLEOTIDE SEQUENCE [LARGE SCALE GENOMIC DNA]</scope>
</reference>
<organism evidence="3 4">
    <name type="scientific">Candidatus Gottesmanbacteria bacterium RIFCSPHIGHO2_01_FULL_47_48</name>
    <dbReference type="NCBI Taxonomy" id="1798381"/>
    <lineage>
        <taxon>Bacteria</taxon>
        <taxon>Candidatus Gottesmaniibacteriota</taxon>
    </lineage>
</organism>
<name>A0A1F6A1I0_9BACT</name>
<comment type="similarity">
    <text evidence="1 2">Belongs to the phD/YefM antitoxin family.</text>
</comment>
<dbReference type="EMBL" id="MFJK01000014">
    <property type="protein sequence ID" value="OGG18513.1"/>
    <property type="molecule type" value="Genomic_DNA"/>
</dbReference>
<gene>
    <name evidence="3" type="ORF">A2721_01870</name>
</gene>
<evidence type="ECO:0000313" key="3">
    <source>
        <dbReference type="EMBL" id="OGG18513.1"/>
    </source>
</evidence>
<comment type="function">
    <text evidence="2">Antitoxin component of a type II toxin-antitoxin (TA) system.</text>
</comment>
<dbReference type="Gene3D" id="3.40.1620.10">
    <property type="entry name" value="YefM-like domain"/>
    <property type="match status" value="1"/>
</dbReference>
<evidence type="ECO:0000256" key="2">
    <source>
        <dbReference type="RuleBase" id="RU362080"/>
    </source>
</evidence>
<proteinExistence type="inferred from homology"/>
<dbReference type="AlphaFoldDB" id="A0A1F6A1I0"/>
<accession>A0A1F6A1I0</accession>
<protein>
    <recommendedName>
        <fullName evidence="2">Antitoxin</fullName>
    </recommendedName>
</protein>
<dbReference type="Proteomes" id="UP000177871">
    <property type="component" value="Unassembled WGS sequence"/>
</dbReference>
<dbReference type="InterPro" id="IPR006442">
    <property type="entry name" value="Antitoxin_Phd/YefM"/>
</dbReference>
<dbReference type="InterPro" id="IPR036165">
    <property type="entry name" value="YefM-like_sf"/>
</dbReference>
<dbReference type="NCBIfam" id="TIGR01552">
    <property type="entry name" value="phd_fam"/>
    <property type="match status" value="1"/>
</dbReference>